<dbReference type="AlphaFoldDB" id="A0A4Q9RCW5"/>
<keyword evidence="3 11" id="KW-1134">Transmembrane beta strand</keyword>
<dbReference type="InterPro" id="IPR036942">
    <property type="entry name" value="Beta-barrel_TonB_sf"/>
</dbReference>
<dbReference type="SUPFAM" id="SSF56935">
    <property type="entry name" value="Porins"/>
    <property type="match status" value="1"/>
</dbReference>
<feature type="domain" description="TonB-dependent receptor-like beta-barrel" evidence="14">
    <location>
        <begin position="243"/>
        <end position="630"/>
    </location>
</feature>
<comment type="caution">
    <text evidence="16">The sequence shown here is derived from an EMBL/GenBank/DDBJ whole genome shotgun (WGS) entry which is preliminary data.</text>
</comment>
<comment type="similarity">
    <text evidence="11 12">Belongs to the TonB-dependent receptor family.</text>
</comment>
<keyword evidence="5 11" id="KW-0812">Transmembrane</keyword>
<evidence type="ECO:0000256" key="7">
    <source>
        <dbReference type="ARBA" id="ARBA00023065"/>
    </source>
</evidence>
<evidence type="ECO:0000313" key="17">
    <source>
        <dbReference type="Proteomes" id="UP000292639"/>
    </source>
</evidence>
<evidence type="ECO:0000256" key="9">
    <source>
        <dbReference type="ARBA" id="ARBA00023136"/>
    </source>
</evidence>
<evidence type="ECO:0000256" key="13">
    <source>
        <dbReference type="SAM" id="SignalP"/>
    </source>
</evidence>
<evidence type="ECO:0000256" key="4">
    <source>
        <dbReference type="ARBA" id="ARBA00022496"/>
    </source>
</evidence>
<keyword evidence="2 11" id="KW-0813">Transport</keyword>
<proteinExistence type="inferred from homology"/>
<reference evidence="16 17" key="1">
    <citation type="submission" date="2018-06" db="EMBL/GenBank/DDBJ databases">
        <title>Three novel Pseudomonas species isolated from symptomatic oak.</title>
        <authorList>
            <person name="Bueno-Gonzalez V."/>
            <person name="Brady C."/>
        </authorList>
    </citation>
    <scope>NUCLEOTIDE SEQUENCE [LARGE SCALE GENOMIC DNA]</scope>
    <source>
        <strain evidence="16 17">P17C</strain>
    </source>
</reference>
<keyword evidence="13" id="KW-0732">Signal</keyword>
<evidence type="ECO:0000256" key="1">
    <source>
        <dbReference type="ARBA" id="ARBA00004571"/>
    </source>
</evidence>
<evidence type="ECO:0000256" key="11">
    <source>
        <dbReference type="PROSITE-ProRule" id="PRU01360"/>
    </source>
</evidence>
<feature type="domain" description="TonB-dependent receptor plug" evidence="15">
    <location>
        <begin position="39"/>
        <end position="142"/>
    </location>
</feature>
<keyword evidence="17" id="KW-1185">Reference proteome</keyword>
<feature type="chain" id="PRO_5020892852" evidence="13">
    <location>
        <begin position="21"/>
        <end position="664"/>
    </location>
</feature>
<keyword evidence="10 11" id="KW-0998">Cell outer membrane</keyword>
<evidence type="ECO:0000256" key="10">
    <source>
        <dbReference type="ARBA" id="ARBA00023237"/>
    </source>
</evidence>
<keyword evidence="6" id="KW-0408">Iron</keyword>
<evidence type="ECO:0000259" key="15">
    <source>
        <dbReference type="Pfam" id="PF07715"/>
    </source>
</evidence>
<dbReference type="InterPro" id="IPR012910">
    <property type="entry name" value="Plug_dom"/>
</dbReference>
<keyword evidence="4" id="KW-0410">Iron transport</keyword>
<dbReference type="Pfam" id="PF07715">
    <property type="entry name" value="Plug"/>
    <property type="match status" value="1"/>
</dbReference>
<evidence type="ECO:0000256" key="3">
    <source>
        <dbReference type="ARBA" id="ARBA00022452"/>
    </source>
</evidence>
<dbReference type="PROSITE" id="PS52016">
    <property type="entry name" value="TONB_DEPENDENT_REC_3"/>
    <property type="match status" value="1"/>
</dbReference>
<dbReference type="Pfam" id="PF00593">
    <property type="entry name" value="TonB_dep_Rec_b-barrel"/>
    <property type="match status" value="1"/>
</dbReference>
<evidence type="ECO:0000256" key="6">
    <source>
        <dbReference type="ARBA" id="ARBA00023004"/>
    </source>
</evidence>
<evidence type="ECO:0000256" key="5">
    <source>
        <dbReference type="ARBA" id="ARBA00022692"/>
    </source>
</evidence>
<dbReference type="Gene3D" id="2.40.170.20">
    <property type="entry name" value="TonB-dependent receptor, beta-barrel domain"/>
    <property type="match status" value="1"/>
</dbReference>
<evidence type="ECO:0000313" key="16">
    <source>
        <dbReference type="EMBL" id="TBU99174.1"/>
    </source>
</evidence>
<keyword evidence="7" id="KW-0406">Ion transport</keyword>
<keyword evidence="8 12" id="KW-0798">TonB box</keyword>
<evidence type="ECO:0000256" key="8">
    <source>
        <dbReference type="ARBA" id="ARBA00023077"/>
    </source>
</evidence>
<dbReference type="PANTHER" id="PTHR32552:SF81">
    <property type="entry name" value="TONB-DEPENDENT OUTER MEMBRANE RECEPTOR"/>
    <property type="match status" value="1"/>
</dbReference>
<name>A0A4Q9RCW5_9GAMM</name>
<dbReference type="InterPro" id="IPR000531">
    <property type="entry name" value="Beta-barrel_TonB"/>
</dbReference>
<dbReference type="GO" id="GO:0009279">
    <property type="term" value="C:cell outer membrane"/>
    <property type="evidence" value="ECO:0007669"/>
    <property type="project" value="UniProtKB-SubCell"/>
</dbReference>
<evidence type="ECO:0000256" key="12">
    <source>
        <dbReference type="RuleBase" id="RU003357"/>
    </source>
</evidence>
<dbReference type="CDD" id="cd01347">
    <property type="entry name" value="ligand_gated_channel"/>
    <property type="match status" value="1"/>
</dbReference>
<protein>
    <submittedName>
        <fullName evidence="16">Ligand-gated channel</fullName>
    </submittedName>
</protein>
<organism evidence="16 17">
    <name type="scientific">Stutzerimonas kirkiae</name>
    <dbReference type="NCBI Taxonomy" id="2211392"/>
    <lineage>
        <taxon>Bacteria</taxon>
        <taxon>Pseudomonadati</taxon>
        <taxon>Pseudomonadota</taxon>
        <taxon>Gammaproteobacteria</taxon>
        <taxon>Pseudomonadales</taxon>
        <taxon>Pseudomonadaceae</taxon>
        <taxon>Stutzerimonas</taxon>
    </lineage>
</organism>
<dbReference type="RefSeq" id="WP_131182948.1">
    <property type="nucleotide sequence ID" value="NZ_QJUO01000001.1"/>
</dbReference>
<dbReference type="InterPro" id="IPR039426">
    <property type="entry name" value="TonB-dep_rcpt-like"/>
</dbReference>
<dbReference type="GO" id="GO:0006826">
    <property type="term" value="P:iron ion transport"/>
    <property type="evidence" value="ECO:0007669"/>
    <property type="project" value="UniProtKB-KW"/>
</dbReference>
<feature type="signal peptide" evidence="13">
    <location>
        <begin position="1"/>
        <end position="20"/>
    </location>
</feature>
<evidence type="ECO:0000256" key="2">
    <source>
        <dbReference type="ARBA" id="ARBA00022448"/>
    </source>
</evidence>
<dbReference type="PANTHER" id="PTHR32552">
    <property type="entry name" value="FERRICHROME IRON RECEPTOR-RELATED"/>
    <property type="match status" value="1"/>
</dbReference>
<evidence type="ECO:0000259" key="14">
    <source>
        <dbReference type="Pfam" id="PF00593"/>
    </source>
</evidence>
<dbReference type="EMBL" id="QJUP01000002">
    <property type="protein sequence ID" value="TBU99174.1"/>
    <property type="molecule type" value="Genomic_DNA"/>
</dbReference>
<sequence>MRRHPLSLAVFLGLPLAAQAALDLPGIVVTASKRVTSLERTDMALSVADAEELRQANISNTDELNRVFPELFASDTGSSLFPSLSLRGISSSDPYNAPVAVYVDGVPQAVGGFSQRLLDIERIELLRGPQGTLYGRNAHAGALNIITRQPGNEARFGLQGRYSNLHREIGTSASGALLEDRLFAEAALYHDDIQGELHGTRRHGDGDNGGGRFALTLTPNDDLRLRLSYSRDRLTSHEEHYLPFHGYSRRDIVPAWRESSYTRRVETSSATLDWMLNDDWTLTSVSAYQHYRHSRLLGDFGLLHPEQERSSSQELRLGSNGEGRRWDATFGFYWQEREIHARRSVAAGGPYDGFLGAADSRIDGTEKALFGEFTWHFDPRWDLTLGLRHSREDADTHFEQQGSLLGAGFAYRGSDRFTSTTPKVAVGFQASDELRLYALASEGFKAGGYNRIGASTADAVAFDPERSLNLEVGAKATLFEHRLRLNATLYWMRIEDVQQFVGPVGMQSLQNMGEARSRGAELALDWLPDEDTRVRLAGSVNDSELTDSTVRQGNRLALAPRSSLRLSGERRLRWDGLPGELVPSVGFSYVGQHYFDVDNVLAQGGYGLFDARLAWRPAEGYELALYGNNLSDKDYRSYAYTSGASAFAQAGAGRELGLDLKLEF</sequence>
<comment type="subcellular location">
    <subcellularLocation>
        <location evidence="1 11">Cell outer membrane</location>
        <topology evidence="1 11">Multi-pass membrane protein</topology>
    </subcellularLocation>
</comment>
<accession>A0A4Q9RCW5</accession>
<dbReference type="Proteomes" id="UP000292639">
    <property type="component" value="Unassembled WGS sequence"/>
</dbReference>
<keyword evidence="9 11" id="KW-0472">Membrane</keyword>
<gene>
    <name evidence="16" type="ORF">DNJ96_02380</name>
</gene>